<accession>A0A0C2S2F7</accession>
<sequence length="495" mass="57847">MNNIGKINIFNHKYNNILKLDKINYPLIAFFLVLIIGSLTLFIHPIIGMADNGDFYRVINKSGAYHLNKNSNEIFLGYFIKDYGIYKYNNDYANLLISTQSIFVKLAIFFDRIFTKDYVLDIRFMSVMFLIIEAMGVYFFIKALINKLDSSKYKLIITLVTILIFCDTGYLAYYNSFYGESVNICCFLMSIGLLIYMIEFDKFTWYNLIAFGISSFLFFGAKQQLAPVGILIAFIFIIIGIYMTNKRFTKMLAYILAVIFIVSSMVFYKSITGDFKYINIYHSMNRGILLNEDDPDSILEDFNISTQYSLLQETDFFEEIKLLDPYEEELIDDYYEKFSLGRILDYYITHPKAFIKVLKISFKNGYSIRPKVIGNYEQSEHKEFGAKSYFFATWSTFKEKFIPKNMLFTVSTIVIYLYLSTSRFLKAIKNNNKKIQFKEITYFYVFLVGISQIIISVIGAGDADLSKHVFMYNMAFDLIFIYILSLIFENKTIKS</sequence>
<protein>
    <recommendedName>
        <fullName evidence="3">Transmembrane protein</fullName>
    </recommendedName>
</protein>
<comment type="caution">
    <text evidence="1">The sequence shown here is derived from an EMBL/GenBank/DDBJ whole genome shotgun (WGS) entry which is preliminary data.</text>
</comment>
<reference evidence="1 2" key="1">
    <citation type="submission" date="2019-04" db="EMBL/GenBank/DDBJ databases">
        <title>Genome sequencing of Clostridium botulinum Groups I-IV and Clostridium butyricum.</title>
        <authorList>
            <person name="Brunt J."/>
            <person name="Van Vliet A.H.M."/>
            <person name="Stringer S.C."/>
            <person name="Carter A.T."/>
            <person name="Peck M.W."/>
        </authorList>
    </citation>
    <scope>NUCLEOTIDE SEQUENCE [LARGE SCALE GENOMIC DNA]</scope>
    <source>
        <strain evidence="1 2">1605</strain>
    </source>
</reference>
<proteinExistence type="predicted"/>
<dbReference type="EMBL" id="SWOV01000046">
    <property type="protein sequence ID" value="NFF88983.1"/>
    <property type="molecule type" value="Genomic_DNA"/>
</dbReference>
<dbReference type="OrthoDB" id="129479at2"/>
<dbReference type="Proteomes" id="UP000476820">
    <property type="component" value="Unassembled WGS sequence"/>
</dbReference>
<organism evidence="1 2">
    <name type="scientific">Clostridium botulinum</name>
    <dbReference type="NCBI Taxonomy" id="1491"/>
    <lineage>
        <taxon>Bacteria</taxon>
        <taxon>Bacillati</taxon>
        <taxon>Bacillota</taxon>
        <taxon>Clostridia</taxon>
        <taxon>Eubacteriales</taxon>
        <taxon>Clostridiaceae</taxon>
        <taxon>Clostridium</taxon>
    </lineage>
</organism>
<evidence type="ECO:0008006" key="3">
    <source>
        <dbReference type="Google" id="ProtNLM"/>
    </source>
</evidence>
<dbReference type="RefSeq" id="WP_017825391.1">
    <property type="nucleotide sequence ID" value="NZ_JACBBZ010000006.1"/>
</dbReference>
<evidence type="ECO:0000313" key="1">
    <source>
        <dbReference type="EMBL" id="NFF88983.1"/>
    </source>
</evidence>
<dbReference type="AlphaFoldDB" id="A0A0C2S2F7"/>
<name>A0A0C2S2F7_CLOBO</name>
<evidence type="ECO:0000313" key="2">
    <source>
        <dbReference type="Proteomes" id="UP000476820"/>
    </source>
</evidence>
<gene>
    <name evidence="1" type="ORF">FC774_14105</name>
</gene>